<evidence type="ECO:0008006" key="3">
    <source>
        <dbReference type="Google" id="ProtNLM"/>
    </source>
</evidence>
<dbReference type="EMBL" id="JBHSFV010000011">
    <property type="protein sequence ID" value="MFC4635555.1"/>
    <property type="molecule type" value="Genomic_DNA"/>
</dbReference>
<dbReference type="Proteomes" id="UP001596043">
    <property type="component" value="Unassembled WGS sequence"/>
</dbReference>
<accession>A0ABV9I2U3</accession>
<sequence length="237" mass="27607">MKNTLLLLIIIQLYSCKSEPKNLLESERGQNPTELNVKKIENKISKPISETDSKTEFDIGYIKSKTSPLSKTIDIEKIDVKNLEKIPEDFITRYITPHKIEIGYPENLHADFPEAYAFNEFKEYENFYLYTFTYDDESCCRTLYAVTAEKDNLKPISISVIGYEGGDGGWIGKKYGKWFSDFRIENTDISNYDEESAEQNKETEIDTTWSEIQLNKKGVFKYIEHHKVKYIGNKQVE</sequence>
<evidence type="ECO:0000313" key="1">
    <source>
        <dbReference type="EMBL" id="MFC4635555.1"/>
    </source>
</evidence>
<protein>
    <recommendedName>
        <fullName evidence="3">Lipoprotein</fullName>
    </recommendedName>
</protein>
<comment type="caution">
    <text evidence="1">The sequence shown here is derived from an EMBL/GenBank/DDBJ whole genome shotgun (WGS) entry which is preliminary data.</text>
</comment>
<keyword evidence="2" id="KW-1185">Reference proteome</keyword>
<name>A0ABV9I2U3_9FLAO</name>
<organism evidence="1 2">
    <name type="scientific">Dokdonia ponticola</name>
    <dbReference type="NCBI Taxonomy" id="2041041"/>
    <lineage>
        <taxon>Bacteria</taxon>
        <taxon>Pseudomonadati</taxon>
        <taxon>Bacteroidota</taxon>
        <taxon>Flavobacteriia</taxon>
        <taxon>Flavobacteriales</taxon>
        <taxon>Flavobacteriaceae</taxon>
        <taxon>Dokdonia</taxon>
    </lineage>
</organism>
<reference evidence="2" key="1">
    <citation type="journal article" date="2019" name="Int. J. Syst. Evol. Microbiol.">
        <title>The Global Catalogue of Microorganisms (GCM) 10K type strain sequencing project: providing services to taxonomists for standard genome sequencing and annotation.</title>
        <authorList>
            <consortium name="The Broad Institute Genomics Platform"/>
            <consortium name="The Broad Institute Genome Sequencing Center for Infectious Disease"/>
            <person name="Wu L."/>
            <person name="Ma J."/>
        </authorList>
    </citation>
    <scope>NUCLEOTIDE SEQUENCE [LARGE SCALE GENOMIC DNA]</scope>
    <source>
        <strain evidence="2">YJ-61-S</strain>
    </source>
</reference>
<gene>
    <name evidence="1" type="ORF">ACFO3O_16715</name>
</gene>
<proteinExistence type="predicted"/>
<evidence type="ECO:0000313" key="2">
    <source>
        <dbReference type="Proteomes" id="UP001596043"/>
    </source>
</evidence>
<dbReference type="RefSeq" id="WP_379980896.1">
    <property type="nucleotide sequence ID" value="NZ_JBHSFV010000011.1"/>
</dbReference>